<protein>
    <recommendedName>
        <fullName evidence="3">Carbohydrate binding module family 25 domain-containing protein</fullName>
    </recommendedName>
</protein>
<reference evidence="4 5" key="1">
    <citation type="submission" date="2014-11" db="EMBL/GenBank/DDBJ databases">
        <authorList>
            <person name="Zhu J."/>
            <person name="Qi W."/>
            <person name="Song R."/>
        </authorList>
    </citation>
    <scope>NUCLEOTIDE SEQUENCE [LARGE SCALE GENOMIC DNA]</scope>
</reference>
<evidence type="ECO:0000256" key="1">
    <source>
        <dbReference type="ARBA" id="ARBA00022801"/>
    </source>
</evidence>
<dbReference type="EMBL" id="CDMY01000770">
    <property type="protein sequence ID" value="CEM33027.1"/>
    <property type="molecule type" value="Genomic_DNA"/>
</dbReference>
<dbReference type="SFLD" id="SFLDS00003">
    <property type="entry name" value="Haloacid_Dehalogenase"/>
    <property type="match status" value="1"/>
</dbReference>
<dbReference type="InterPro" id="IPR005085">
    <property type="entry name" value="CBM25"/>
</dbReference>
<gene>
    <name evidence="4" type="ORF">Vbra_18425</name>
</gene>
<dbReference type="AlphaFoldDB" id="A0A0G4GR71"/>
<dbReference type="InterPro" id="IPR023214">
    <property type="entry name" value="HAD_sf"/>
</dbReference>
<dbReference type="GO" id="GO:0016787">
    <property type="term" value="F:hydrolase activity"/>
    <property type="evidence" value="ECO:0007669"/>
    <property type="project" value="UniProtKB-KW"/>
</dbReference>
<accession>A0A0G4GR71</accession>
<dbReference type="Proteomes" id="UP000041254">
    <property type="component" value="Unassembled WGS sequence"/>
</dbReference>
<evidence type="ECO:0000256" key="2">
    <source>
        <dbReference type="SAM" id="MobiDB-lite"/>
    </source>
</evidence>
<dbReference type="InParanoid" id="A0A0G4GR71"/>
<dbReference type="STRING" id="1169540.A0A0G4GR71"/>
<dbReference type="PANTHER" id="PTHR46521:SF4">
    <property type="entry name" value="SUCROSE-PHOSPHATASE 2-RELATED"/>
    <property type="match status" value="1"/>
</dbReference>
<keyword evidence="5" id="KW-1185">Reference proteome</keyword>
<dbReference type="Gene3D" id="2.60.40.10">
    <property type="entry name" value="Immunoglobulins"/>
    <property type="match status" value="1"/>
</dbReference>
<dbReference type="PANTHER" id="PTHR46521">
    <property type="entry name" value="SUCROSE-PHOSPHATASE 2-RELATED"/>
    <property type="match status" value="1"/>
</dbReference>
<organism evidence="4 5">
    <name type="scientific">Vitrella brassicaformis (strain CCMP3155)</name>
    <dbReference type="NCBI Taxonomy" id="1169540"/>
    <lineage>
        <taxon>Eukaryota</taxon>
        <taxon>Sar</taxon>
        <taxon>Alveolata</taxon>
        <taxon>Colpodellida</taxon>
        <taxon>Vitrellaceae</taxon>
        <taxon>Vitrella</taxon>
    </lineage>
</organism>
<evidence type="ECO:0000259" key="3">
    <source>
        <dbReference type="SMART" id="SM01066"/>
    </source>
</evidence>
<dbReference type="InterPro" id="IPR013783">
    <property type="entry name" value="Ig-like_fold"/>
</dbReference>
<name>A0A0G4GR71_VITBC</name>
<proteinExistence type="predicted"/>
<dbReference type="Pfam" id="PF05116">
    <property type="entry name" value="S6PP"/>
    <property type="match status" value="2"/>
</dbReference>
<dbReference type="InterPro" id="IPR006380">
    <property type="entry name" value="SPP-like_dom"/>
</dbReference>
<dbReference type="PhylomeDB" id="A0A0G4GR71"/>
<dbReference type="SUPFAM" id="SSF56784">
    <property type="entry name" value="HAD-like"/>
    <property type="match status" value="1"/>
</dbReference>
<dbReference type="SFLD" id="SFLDG01141">
    <property type="entry name" value="C2.B.1:_Sucrose_Phosphatase_Li"/>
    <property type="match status" value="1"/>
</dbReference>
<dbReference type="OMA" id="WRYLDIL"/>
<dbReference type="VEuPathDB" id="CryptoDB:Vbra_18425"/>
<dbReference type="InterPro" id="IPR036412">
    <property type="entry name" value="HAD-like_sf"/>
</dbReference>
<evidence type="ECO:0000313" key="5">
    <source>
        <dbReference type="Proteomes" id="UP000041254"/>
    </source>
</evidence>
<evidence type="ECO:0000313" key="4">
    <source>
        <dbReference type="EMBL" id="CEM33027.1"/>
    </source>
</evidence>
<dbReference type="SFLD" id="SFLDG01140">
    <property type="entry name" value="C2.B:_Phosphomannomutase_and_P"/>
    <property type="match status" value="1"/>
</dbReference>
<sequence>MLVELHYRTGWSKCLLHYCPFGGSWEDAIMEADKQGWVKARVELSGGGMEFVLHNGQGAWDNPPPWYGHPNYRLDLPSPLPPAPLKVTVMNGRVCLLDGPRVLVATDLDGTLVGHDDYLEAFKEHWTAYHACRGSILVYSTGRNLKDFLRVACEKKLLRPDYVVCGVGTEIYTFPDSLPPEVGTARLPQHLAALASKHQKEGKPPLEEFDPTVQDGDICYPSWCQSRAGAVFDEEWLSKMVDEFDRPAVIDDIHSKFSWLDPKGNLYHDPFRVSAMAKADDVYTDGHIDSLRHHFKGCHIIVSGGGEFRYVDVTPHSAGKLRSLLYLMEKLSFGPRETLVCGDSGNDLFMFLHPDIRGCCVANSQPDMIAFLKGDAEEMAKHPHLQNLHAHHHAPPPPSNPSASTKATPSSSVQGGASPTHNDPSLEPEAETMTEEDRRGNNAAAAEDDTEEEDTPDPHKKSQHVCFASRDCAGGILESLVHHGFDKAENVRFAY</sequence>
<dbReference type="OrthoDB" id="425139at2759"/>
<feature type="compositionally biased region" description="Acidic residues" evidence="2">
    <location>
        <begin position="446"/>
        <end position="455"/>
    </location>
</feature>
<dbReference type="Gene3D" id="3.40.50.1000">
    <property type="entry name" value="HAD superfamily/HAD-like"/>
    <property type="match status" value="2"/>
</dbReference>
<feature type="compositionally biased region" description="Polar residues" evidence="2">
    <location>
        <begin position="413"/>
        <end position="423"/>
    </location>
</feature>
<feature type="region of interest" description="Disordered" evidence="2">
    <location>
        <begin position="388"/>
        <end position="463"/>
    </location>
</feature>
<keyword evidence="1" id="KW-0378">Hydrolase</keyword>
<dbReference type="InterPro" id="IPR051518">
    <property type="entry name" value="Sucrose_Phosphatase"/>
</dbReference>
<feature type="domain" description="Carbohydrate binding module family 25" evidence="3">
    <location>
        <begin position="1"/>
        <end position="77"/>
    </location>
</feature>
<dbReference type="GO" id="GO:2001070">
    <property type="term" value="F:starch binding"/>
    <property type="evidence" value="ECO:0007669"/>
    <property type="project" value="InterPro"/>
</dbReference>
<feature type="compositionally biased region" description="Low complexity" evidence="2">
    <location>
        <begin position="401"/>
        <end position="412"/>
    </location>
</feature>
<dbReference type="SMART" id="SM01066">
    <property type="entry name" value="CBM_25"/>
    <property type="match status" value="1"/>
</dbReference>